<proteinExistence type="predicted"/>
<evidence type="ECO:0000313" key="2">
    <source>
        <dbReference type="EMBL" id="KAA6396200.1"/>
    </source>
</evidence>
<comment type="caution">
    <text evidence="2">The sequence shown here is derived from an EMBL/GenBank/DDBJ whole genome shotgun (WGS) entry which is preliminary data.</text>
</comment>
<protein>
    <submittedName>
        <fullName evidence="2">Uncharacterized protein</fullName>
    </submittedName>
</protein>
<gene>
    <name evidence="2" type="ORF">EZS28_008273</name>
</gene>
<name>A0A5J4WMI5_9EUKA</name>
<dbReference type="AlphaFoldDB" id="A0A5J4WMI5"/>
<organism evidence="2 3">
    <name type="scientific">Streblomastix strix</name>
    <dbReference type="NCBI Taxonomy" id="222440"/>
    <lineage>
        <taxon>Eukaryota</taxon>
        <taxon>Metamonada</taxon>
        <taxon>Preaxostyla</taxon>
        <taxon>Oxymonadida</taxon>
        <taxon>Streblomastigidae</taxon>
        <taxon>Streblomastix</taxon>
    </lineage>
</organism>
<sequence length="102" mass="11501">MVLNQGGCIVMQGNVRDKMPIKEDNYVIRTMTGKSVKPGKDFIDSYVKNKLCIAKLEQVCDVRLYTFVYTAQLFVYTISAEDTNSSLSEDGEASTNFRQSRS</sequence>
<dbReference type="EMBL" id="SNRW01001489">
    <property type="protein sequence ID" value="KAA6396200.1"/>
    <property type="molecule type" value="Genomic_DNA"/>
</dbReference>
<reference evidence="2 3" key="1">
    <citation type="submission" date="2019-03" db="EMBL/GenBank/DDBJ databases">
        <title>Single cell metagenomics reveals metabolic interactions within the superorganism composed of flagellate Streblomastix strix and complex community of Bacteroidetes bacteria on its surface.</title>
        <authorList>
            <person name="Treitli S.C."/>
            <person name="Kolisko M."/>
            <person name="Husnik F."/>
            <person name="Keeling P."/>
            <person name="Hampl V."/>
        </authorList>
    </citation>
    <scope>NUCLEOTIDE SEQUENCE [LARGE SCALE GENOMIC DNA]</scope>
    <source>
        <strain evidence="2">ST1C</strain>
    </source>
</reference>
<dbReference type="Proteomes" id="UP000324800">
    <property type="component" value="Unassembled WGS sequence"/>
</dbReference>
<accession>A0A5J4WMI5</accession>
<feature type="region of interest" description="Disordered" evidence="1">
    <location>
        <begin position="83"/>
        <end position="102"/>
    </location>
</feature>
<evidence type="ECO:0000313" key="3">
    <source>
        <dbReference type="Proteomes" id="UP000324800"/>
    </source>
</evidence>
<evidence type="ECO:0000256" key="1">
    <source>
        <dbReference type="SAM" id="MobiDB-lite"/>
    </source>
</evidence>